<dbReference type="InterPro" id="IPR026983">
    <property type="entry name" value="DHC"/>
</dbReference>
<feature type="non-terminal residue" evidence="3">
    <location>
        <position position="1"/>
    </location>
</feature>
<dbReference type="SMART" id="SM00382">
    <property type="entry name" value="AAA"/>
    <property type="match status" value="1"/>
</dbReference>
<dbReference type="Proteomes" id="UP001168821">
    <property type="component" value="Unassembled WGS sequence"/>
</dbReference>
<dbReference type="PANTHER" id="PTHR46532">
    <property type="entry name" value="MALE FERTILITY FACTOR KL5"/>
    <property type="match status" value="1"/>
</dbReference>
<dbReference type="GO" id="GO:0051959">
    <property type="term" value="F:dynein light intermediate chain binding"/>
    <property type="evidence" value="ECO:0007669"/>
    <property type="project" value="InterPro"/>
</dbReference>
<dbReference type="AlphaFoldDB" id="A0AA38HIK3"/>
<dbReference type="InterPro" id="IPR041466">
    <property type="entry name" value="Dynein_AAA5_ext"/>
</dbReference>
<dbReference type="Gene3D" id="3.40.50.300">
    <property type="entry name" value="P-loop containing nucleotide triphosphate hydrolases"/>
    <property type="match status" value="1"/>
</dbReference>
<protein>
    <recommendedName>
        <fullName evidence="2">AAA+ ATPase domain-containing protein</fullName>
    </recommendedName>
</protein>
<keyword evidence="4" id="KW-1185">Reference proteome</keyword>
<dbReference type="SUPFAM" id="SSF52540">
    <property type="entry name" value="P-loop containing nucleoside triphosphate hydrolases"/>
    <property type="match status" value="1"/>
</dbReference>
<dbReference type="GO" id="GO:0045505">
    <property type="term" value="F:dynein intermediate chain binding"/>
    <property type="evidence" value="ECO:0007669"/>
    <property type="project" value="InterPro"/>
</dbReference>
<evidence type="ECO:0000259" key="2">
    <source>
        <dbReference type="SMART" id="SM00382"/>
    </source>
</evidence>
<dbReference type="CDD" id="cd00009">
    <property type="entry name" value="AAA"/>
    <property type="match status" value="1"/>
</dbReference>
<evidence type="ECO:0000256" key="1">
    <source>
        <dbReference type="ARBA" id="ARBA00008887"/>
    </source>
</evidence>
<proteinExistence type="inferred from homology"/>
<dbReference type="EMBL" id="JALNTZ010004040">
    <property type="protein sequence ID" value="KAJ3615581.1"/>
    <property type="molecule type" value="Genomic_DNA"/>
</dbReference>
<comment type="similarity">
    <text evidence="1">Belongs to the dynein heavy chain family.</text>
</comment>
<dbReference type="GO" id="GO:0007018">
    <property type="term" value="P:microtubule-based movement"/>
    <property type="evidence" value="ECO:0007669"/>
    <property type="project" value="InterPro"/>
</dbReference>
<name>A0AA38HIK3_9CUCU</name>
<feature type="domain" description="AAA+ ATPase" evidence="2">
    <location>
        <begin position="141"/>
        <end position="291"/>
    </location>
</feature>
<dbReference type="Pfam" id="PF12775">
    <property type="entry name" value="AAA_7"/>
    <property type="match status" value="1"/>
</dbReference>
<dbReference type="Gene3D" id="1.10.472.130">
    <property type="match status" value="1"/>
</dbReference>
<dbReference type="Pfam" id="PF17852">
    <property type="entry name" value="Dynein_AAA_lid"/>
    <property type="match status" value="1"/>
</dbReference>
<accession>A0AA38HIK3</accession>
<dbReference type="InterPro" id="IPR003593">
    <property type="entry name" value="AAA+_ATPase"/>
</dbReference>
<sequence length="294" mass="33326">MKFSKLRALESLFTLLTAGVRRVLDYNSSHEDFPLSTVILEKYLTNYLVFSLVWSFCGDLLSTGREQLEAVMRPRVSASFTIPQSSIIDHEVQVSSGEWSPWSLKVAFVEVEAHKITNPDVVVPTMDTIRHQTLLRALLAEHKPLLLCGPPGSGKTMTLLNALRNLPEMEVVCLNFSSATTPNFLLKALHRYCEYKRTPDGRVLAPSASGKWLAVFCDEINLPDPDRYGTQPIISFLRQLVERRGFWQVKENSWVSLERIQFIGACNPPTDPGRKILTPRFLRHVSVVLVDYPR</sequence>
<reference evidence="3" key="1">
    <citation type="journal article" date="2023" name="G3 (Bethesda)">
        <title>Whole genome assemblies of Zophobas morio and Tenebrio molitor.</title>
        <authorList>
            <person name="Kaur S."/>
            <person name="Stinson S.A."/>
            <person name="diCenzo G.C."/>
        </authorList>
    </citation>
    <scope>NUCLEOTIDE SEQUENCE</scope>
    <source>
        <strain evidence="3">QUZm001</strain>
    </source>
</reference>
<dbReference type="InterPro" id="IPR027417">
    <property type="entry name" value="P-loop_NTPase"/>
</dbReference>
<comment type="caution">
    <text evidence="3">The sequence shown here is derived from an EMBL/GenBank/DDBJ whole genome shotgun (WGS) entry which is preliminary data.</text>
</comment>
<dbReference type="GO" id="GO:0005858">
    <property type="term" value="C:axonemal dynein complex"/>
    <property type="evidence" value="ECO:0007669"/>
    <property type="project" value="TreeGrafter"/>
</dbReference>
<evidence type="ECO:0000313" key="3">
    <source>
        <dbReference type="EMBL" id="KAJ3615581.1"/>
    </source>
</evidence>
<evidence type="ECO:0000313" key="4">
    <source>
        <dbReference type="Proteomes" id="UP001168821"/>
    </source>
</evidence>
<dbReference type="PANTHER" id="PTHR46532:SF4">
    <property type="entry name" value="AAA+ ATPASE DOMAIN-CONTAINING PROTEIN"/>
    <property type="match status" value="1"/>
</dbReference>
<organism evidence="3 4">
    <name type="scientific">Zophobas morio</name>
    <dbReference type="NCBI Taxonomy" id="2755281"/>
    <lineage>
        <taxon>Eukaryota</taxon>
        <taxon>Metazoa</taxon>
        <taxon>Ecdysozoa</taxon>
        <taxon>Arthropoda</taxon>
        <taxon>Hexapoda</taxon>
        <taxon>Insecta</taxon>
        <taxon>Pterygota</taxon>
        <taxon>Neoptera</taxon>
        <taxon>Endopterygota</taxon>
        <taxon>Coleoptera</taxon>
        <taxon>Polyphaga</taxon>
        <taxon>Cucujiformia</taxon>
        <taxon>Tenebrionidae</taxon>
        <taxon>Zophobas</taxon>
    </lineage>
</organism>
<gene>
    <name evidence="3" type="ORF">Zmor_016307</name>
</gene>